<evidence type="ECO:0000313" key="1">
    <source>
        <dbReference type="EMBL" id="KAK3080079.1"/>
    </source>
</evidence>
<reference evidence="1" key="1">
    <citation type="submission" date="2024-09" db="EMBL/GenBank/DDBJ databases">
        <title>Black Yeasts Isolated from many extreme environments.</title>
        <authorList>
            <person name="Coleine C."/>
            <person name="Stajich J.E."/>
            <person name="Selbmann L."/>
        </authorList>
    </citation>
    <scope>NUCLEOTIDE SEQUENCE</scope>
    <source>
        <strain evidence="1">CCFEE 5737</strain>
    </source>
</reference>
<name>A0ACC3DTM1_9PEZI</name>
<evidence type="ECO:0000313" key="2">
    <source>
        <dbReference type="Proteomes" id="UP001186974"/>
    </source>
</evidence>
<accession>A0ACC3DTM1</accession>
<protein>
    <submittedName>
        <fullName evidence="1">Uncharacterized protein</fullName>
    </submittedName>
</protein>
<dbReference type="Proteomes" id="UP001186974">
    <property type="component" value="Unassembled WGS sequence"/>
</dbReference>
<organism evidence="1 2">
    <name type="scientific">Coniosporium uncinatum</name>
    <dbReference type="NCBI Taxonomy" id="93489"/>
    <lineage>
        <taxon>Eukaryota</taxon>
        <taxon>Fungi</taxon>
        <taxon>Dikarya</taxon>
        <taxon>Ascomycota</taxon>
        <taxon>Pezizomycotina</taxon>
        <taxon>Dothideomycetes</taxon>
        <taxon>Dothideomycetes incertae sedis</taxon>
        <taxon>Coniosporium</taxon>
    </lineage>
</organism>
<proteinExistence type="predicted"/>
<comment type="caution">
    <text evidence="1">The sequence shown here is derived from an EMBL/GenBank/DDBJ whole genome shotgun (WGS) entry which is preliminary data.</text>
</comment>
<sequence length="168" mass="17363">MSGNPAVTARGKNATTDNVMLSGSCTAGIKSSPPPSDSLLISSLQLPASKTRFRSVNSNLNRSISPFQSNSPTIRTITMKPTTLIALVAAFATSAMALPAAEPVELVARTDKPTSPCPPGGCATCNFNGGTNNGFVGCQAKGGLVVGILQGKFKKCDLAWIIRCYGWG</sequence>
<keyword evidence="2" id="KW-1185">Reference proteome</keyword>
<gene>
    <name evidence="1" type="ORF">LTS18_003191</name>
</gene>
<dbReference type="EMBL" id="JAWDJW010000755">
    <property type="protein sequence ID" value="KAK3080079.1"/>
    <property type="molecule type" value="Genomic_DNA"/>
</dbReference>